<evidence type="ECO:0000256" key="2">
    <source>
        <dbReference type="ARBA" id="ARBA00022448"/>
    </source>
</evidence>
<dbReference type="Proteomes" id="UP001165136">
    <property type="component" value="Unassembled WGS sequence"/>
</dbReference>
<evidence type="ECO:0000256" key="3">
    <source>
        <dbReference type="ARBA" id="ARBA00022475"/>
    </source>
</evidence>
<dbReference type="GO" id="GO:0022857">
    <property type="term" value="F:transmembrane transporter activity"/>
    <property type="evidence" value="ECO:0007669"/>
    <property type="project" value="InterPro"/>
</dbReference>
<accession>A0A9W6R2K8</accession>
<evidence type="ECO:0000313" key="11">
    <source>
        <dbReference type="Proteomes" id="UP001165136"/>
    </source>
</evidence>
<feature type="transmembrane region" description="Helical" evidence="8">
    <location>
        <begin position="434"/>
        <end position="452"/>
    </location>
</feature>
<feature type="transmembrane region" description="Helical" evidence="8">
    <location>
        <begin position="115"/>
        <end position="139"/>
    </location>
</feature>
<feature type="domain" description="Major facilitator superfamily (MFS) profile" evidence="9">
    <location>
        <begin position="17"/>
        <end position="492"/>
    </location>
</feature>
<feature type="transmembrane region" description="Helical" evidence="8">
    <location>
        <begin position="151"/>
        <end position="173"/>
    </location>
</feature>
<proteinExistence type="predicted"/>
<keyword evidence="11" id="KW-1185">Reference proteome</keyword>
<evidence type="ECO:0000256" key="7">
    <source>
        <dbReference type="SAM" id="MobiDB-lite"/>
    </source>
</evidence>
<comment type="caution">
    <text evidence="10">The sequence shown here is derived from an EMBL/GenBank/DDBJ whole genome shotgun (WGS) entry which is preliminary data.</text>
</comment>
<feature type="transmembrane region" description="Helical" evidence="8">
    <location>
        <begin position="179"/>
        <end position="198"/>
    </location>
</feature>
<organism evidence="10 11">
    <name type="scientific">Amycolatopsis taiwanensis</name>
    <dbReference type="NCBI Taxonomy" id="342230"/>
    <lineage>
        <taxon>Bacteria</taxon>
        <taxon>Bacillati</taxon>
        <taxon>Actinomycetota</taxon>
        <taxon>Actinomycetes</taxon>
        <taxon>Pseudonocardiales</taxon>
        <taxon>Pseudonocardiaceae</taxon>
        <taxon>Amycolatopsis</taxon>
    </lineage>
</organism>
<keyword evidence="2" id="KW-0813">Transport</keyword>
<dbReference type="Gene3D" id="1.20.1250.20">
    <property type="entry name" value="MFS general substrate transporter like domains"/>
    <property type="match status" value="2"/>
</dbReference>
<feature type="region of interest" description="Disordered" evidence="7">
    <location>
        <begin position="561"/>
        <end position="581"/>
    </location>
</feature>
<dbReference type="PANTHER" id="PTHR42718:SF46">
    <property type="entry name" value="BLR6921 PROTEIN"/>
    <property type="match status" value="1"/>
</dbReference>
<evidence type="ECO:0000256" key="1">
    <source>
        <dbReference type="ARBA" id="ARBA00004651"/>
    </source>
</evidence>
<dbReference type="PANTHER" id="PTHR42718">
    <property type="entry name" value="MAJOR FACILITATOR SUPERFAMILY MULTIDRUG TRANSPORTER MFSC"/>
    <property type="match status" value="1"/>
</dbReference>
<dbReference type="PROSITE" id="PS50850">
    <property type="entry name" value="MFS"/>
    <property type="match status" value="1"/>
</dbReference>
<dbReference type="CDD" id="cd17321">
    <property type="entry name" value="MFS_MMR_MDR_like"/>
    <property type="match status" value="1"/>
</dbReference>
<feature type="transmembrane region" description="Helical" evidence="8">
    <location>
        <begin position="360"/>
        <end position="378"/>
    </location>
</feature>
<dbReference type="EMBL" id="BSTI01000006">
    <property type="protein sequence ID" value="GLY66497.1"/>
    <property type="molecule type" value="Genomic_DNA"/>
</dbReference>
<evidence type="ECO:0000259" key="9">
    <source>
        <dbReference type="PROSITE" id="PS50850"/>
    </source>
</evidence>
<dbReference type="InterPro" id="IPR020846">
    <property type="entry name" value="MFS_dom"/>
</dbReference>
<feature type="transmembrane region" description="Helical" evidence="8">
    <location>
        <begin position="214"/>
        <end position="235"/>
    </location>
</feature>
<keyword evidence="4 8" id="KW-0812">Transmembrane</keyword>
<feature type="transmembrane region" description="Helical" evidence="8">
    <location>
        <begin position="247"/>
        <end position="267"/>
    </location>
</feature>
<dbReference type="InterPro" id="IPR011701">
    <property type="entry name" value="MFS"/>
</dbReference>
<feature type="transmembrane region" description="Helical" evidence="8">
    <location>
        <begin position="58"/>
        <end position="77"/>
    </location>
</feature>
<sequence length="581" mass="61841">MGAASPDVRGERYKWVALTNTTMGVLLATIDSSIMLIAMPDIFRGIHLDPLLPENSFYLLWMILGYLVTSSVLVVSVGRLGDLFGRVRMYNLGFIIYTFASLMLTIDWMTGRGGAMWLLLWRIAQGIGGAFLVGNSGAILTDAFPADQRGLALGINNVAGISGSFIGLVLGGLLGPVNWRLVFLISVPFGVFGAIWAYRRLRDLSTRSGEPIDWFGNVTFAVGLVGVMIGITYAIQPYGSHTMGWTSPMVIASLAAGVALLVAFGVIETRVRYPMFRLALFRIRAFTFGTLSTFLSALGRGGLMFMLIIWLQGIWLPLHGYSFEKTPLWAGIHMLPLTFGFLLAGPVSGYLSDRFGARPFATAGMLVAAATFGFLELLPIDFPYPAFAAILLLNGLAMGAFAAPNRAAVMNSLPVHHRGAGGGMNSTFQNSAQVFSIGIFFTLMITGLAAVLPQTLASGLEAHHVSAQVATAVAGSPPVSVLFAAFLGYNPVRHLVGDDAMAQLPPADVAALSGNTFFPDLISGPFQAGLHIAFAFAIAACVIAAAASLFRGDRYVAAEPGFPPPELPGTVTPSHPRSPRK</sequence>
<keyword evidence="3" id="KW-1003">Cell membrane</keyword>
<feature type="transmembrane region" description="Helical" evidence="8">
    <location>
        <begin position="288"/>
        <end position="316"/>
    </location>
</feature>
<feature type="transmembrane region" description="Helical" evidence="8">
    <location>
        <begin position="328"/>
        <end position="348"/>
    </location>
</feature>
<evidence type="ECO:0000256" key="6">
    <source>
        <dbReference type="ARBA" id="ARBA00023136"/>
    </source>
</evidence>
<keyword evidence="6 8" id="KW-0472">Membrane</keyword>
<dbReference type="Pfam" id="PF07690">
    <property type="entry name" value="MFS_1"/>
    <property type="match status" value="2"/>
</dbReference>
<reference evidence="10" key="1">
    <citation type="submission" date="2023-03" db="EMBL/GenBank/DDBJ databases">
        <title>Amycolatopsis taiwanensis NBRC 103393.</title>
        <authorList>
            <person name="Ichikawa N."/>
            <person name="Sato H."/>
            <person name="Tonouchi N."/>
        </authorList>
    </citation>
    <scope>NUCLEOTIDE SEQUENCE</scope>
    <source>
        <strain evidence="10">NBRC 103393</strain>
    </source>
</reference>
<keyword evidence="5 8" id="KW-1133">Transmembrane helix</keyword>
<gene>
    <name evidence="10" type="ORF">Atai01_31160</name>
</gene>
<dbReference type="GO" id="GO:0005886">
    <property type="term" value="C:plasma membrane"/>
    <property type="evidence" value="ECO:0007669"/>
    <property type="project" value="UniProtKB-SubCell"/>
</dbReference>
<feature type="transmembrane region" description="Helical" evidence="8">
    <location>
        <begin position="89"/>
        <end position="109"/>
    </location>
</feature>
<dbReference type="InterPro" id="IPR036259">
    <property type="entry name" value="MFS_trans_sf"/>
</dbReference>
<name>A0A9W6R2K8_9PSEU</name>
<feature type="transmembrane region" description="Helical" evidence="8">
    <location>
        <begin position="384"/>
        <end position="403"/>
    </location>
</feature>
<protein>
    <submittedName>
        <fullName evidence="10">MFS transporter</fullName>
    </submittedName>
</protein>
<evidence type="ECO:0000256" key="4">
    <source>
        <dbReference type="ARBA" id="ARBA00022692"/>
    </source>
</evidence>
<dbReference type="SUPFAM" id="SSF103473">
    <property type="entry name" value="MFS general substrate transporter"/>
    <property type="match status" value="2"/>
</dbReference>
<comment type="subcellular location">
    <subcellularLocation>
        <location evidence="1">Cell membrane</location>
        <topology evidence="1">Multi-pass membrane protein</topology>
    </subcellularLocation>
</comment>
<evidence type="ECO:0000256" key="8">
    <source>
        <dbReference type="SAM" id="Phobius"/>
    </source>
</evidence>
<evidence type="ECO:0000256" key="5">
    <source>
        <dbReference type="ARBA" id="ARBA00022989"/>
    </source>
</evidence>
<feature type="transmembrane region" description="Helical" evidence="8">
    <location>
        <begin position="528"/>
        <end position="550"/>
    </location>
</feature>
<dbReference type="AlphaFoldDB" id="A0A9W6R2K8"/>
<evidence type="ECO:0000313" key="10">
    <source>
        <dbReference type="EMBL" id="GLY66497.1"/>
    </source>
</evidence>
<feature type="transmembrane region" description="Helical" evidence="8">
    <location>
        <begin position="15"/>
        <end position="38"/>
    </location>
</feature>